<gene>
    <name evidence="4" type="ORF">IAA47_05200</name>
</gene>
<comment type="caution">
    <text evidence="4">The sequence shown here is derived from an EMBL/GenBank/DDBJ whole genome shotgun (WGS) entry which is preliminary data.</text>
</comment>
<evidence type="ECO:0000256" key="2">
    <source>
        <dbReference type="ARBA" id="ARBA00023004"/>
    </source>
</evidence>
<name>A0A9E2KYK6_9FUSO</name>
<dbReference type="SUPFAM" id="SSF117281">
    <property type="entry name" value="Kelch motif"/>
    <property type="match status" value="1"/>
</dbReference>
<dbReference type="InterPro" id="IPR015915">
    <property type="entry name" value="Kelch-typ_b-propeller"/>
</dbReference>
<dbReference type="Proteomes" id="UP000724657">
    <property type="component" value="Unassembled WGS sequence"/>
</dbReference>
<dbReference type="Pfam" id="PF24996">
    <property type="entry name" value="NANM"/>
    <property type="match status" value="1"/>
</dbReference>
<evidence type="ECO:0000313" key="4">
    <source>
        <dbReference type="EMBL" id="MBU3842363.1"/>
    </source>
</evidence>
<dbReference type="PANTHER" id="PTHR47435">
    <property type="entry name" value="KELCH REPEAT PROTEIN (AFU_ORTHOLOGUE AFUA_5G12780)"/>
    <property type="match status" value="1"/>
</dbReference>
<keyword evidence="3" id="KW-0732">Signal</keyword>
<evidence type="ECO:0000313" key="5">
    <source>
        <dbReference type="Proteomes" id="UP000724657"/>
    </source>
</evidence>
<protein>
    <submittedName>
        <fullName evidence="4">Cyclically-permuted mutarotase family protein</fullName>
    </submittedName>
</protein>
<dbReference type="NCBIfam" id="TIGR03548">
    <property type="entry name" value="mutarot_permut"/>
    <property type="match status" value="1"/>
</dbReference>
<dbReference type="InterPro" id="IPR056734">
    <property type="entry name" value="NANM"/>
</dbReference>
<dbReference type="PROSITE" id="PS51257">
    <property type="entry name" value="PROKAR_LIPOPROTEIN"/>
    <property type="match status" value="1"/>
</dbReference>
<proteinExistence type="predicted"/>
<organism evidence="4 5">
    <name type="scientific">Candidatus Fusobacterium pullicola</name>
    <dbReference type="NCBI Taxonomy" id="2838601"/>
    <lineage>
        <taxon>Bacteria</taxon>
        <taxon>Fusobacteriati</taxon>
        <taxon>Fusobacteriota</taxon>
        <taxon>Fusobacteriia</taxon>
        <taxon>Fusobacteriales</taxon>
        <taxon>Fusobacteriaceae</taxon>
        <taxon>Fusobacterium</taxon>
    </lineage>
</organism>
<evidence type="ECO:0000256" key="3">
    <source>
        <dbReference type="SAM" id="SignalP"/>
    </source>
</evidence>
<evidence type="ECO:0000256" key="1">
    <source>
        <dbReference type="ARBA" id="ARBA00022737"/>
    </source>
</evidence>
<dbReference type="EMBL" id="JAHLFN010000053">
    <property type="protein sequence ID" value="MBU3842363.1"/>
    <property type="molecule type" value="Genomic_DNA"/>
</dbReference>
<dbReference type="PANTHER" id="PTHR47435:SF4">
    <property type="entry name" value="KELCH REPEAT PROTEIN (AFU_ORTHOLOGUE AFUA_5G12780)"/>
    <property type="match status" value="1"/>
</dbReference>
<accession>A0A9E2KYK6</accession>
<keyword evidence="2" id="KW-0408">Iron</keyword>
<dbReference type="InterPro" id="IPR019937">
    <property type="entry name" value="Cycl-permuted_mutarotase"/>
</dbReference>
<feature type="chain" id="PRO_5038693702" evidence="3">
    <location>
        <begin position="24"/>
        <end position="378"/>
    </location>
</feature>
<feature type="signal peptide" evidence="3">
    <location>
        <begin position="1"/>
        <end position="23"/>
    </location>
</feature>
<reference evidence="4" key="2">
    <citation type="submission" date="2021-04" db="EMBL/GenBank/DDBJ databases">
        <authorList>
            <person name="Gilroy R."/>
        </authorList>
    </citation>
    <scope>NUCLEOTIDE SEQUENCE</scope>
    <source>
        <strain evidence="4">A6-441</strain>
    </source>
</reference>
<dbReference type="Gene3D" id="2.120.10.80">
    <property type="entry name" value="Kelch-type beta propeller"/>
    <property type="match status" value="1"/>
</dbReference>
<dbReference type="AlphaFoldDB" id="A0A9E2KYK6"/>
<sequence length="378" mass="41222">MKKFLFTAIVTSLILAGCSSTNIVNNPKSDKKITWEVGGHLPAQKGYEKNIGTAGVLYGSLEGKYIVVGGGANFPIKPTAEGGPKVMYSDVYLLTDNNGEVTVVEHTNLPHEIGYGASVTTPQGVYYIGGAANAEQDNDIWFLSMDIGKLKMEKIGDLPFTFQNGGAIEKDGKLYVYTGKQAGQASNKFYSYDLTTKEVKELPPVPGETRTQSVSQLLNGELYVFGGGNSKAFVDGYKYNFDTNTWTEVAPVIIDGKEVSVLGANSVKLNDSEMMVIGGFNKQLWNDANYYLGNLKGEELANYKAKYFGADPYEFGWNRDILIYNASTNSWKSIGEIPFDAPCGEGLVLIDNKVFSINGEIKPGIRTDRVFTGTIINK</sequence>
<reference evidence="4" key="1">
    <citation type="journal article" date="2021" name="PeerJ">
        <title>Extensive microbial diversity within the chicken gut microbiome revealed by metagenomics and culture.</title>
        <authorList>
            <person name="Gilroy R."/>
            <person name="Ravi A."/>
            <person name="Getino M."/>
            <person name="Pursley I."/>
            <person name="Horton D.L."/>
            <person name="Alikhan N.F."/>
            <person name="Baker D."/>
            <person name="Gharbi K."/>
            <person name="Hall N."/>
            <person name="Watson M."/>
            <person name="Adriaenssens E.M."/>
            <person name="Foster-Nyarko E."/>
            <person name="Jarju S."/>
            <person name="Secka A."/>
            <person name="Antonio M."/>
            <person name="Oren A."/>
            <person name="Chaudhuri R.R."/>
            <person name="La Ragione R."/>
            <person name="Hildebrand F."/>
            <person name="Pallen M.J."/>
        </authorList>
    </citation>
    <scope>NUCLEOTIDE SEQUENCE</scope>
    <source>
        <strain evidence="4">A6-441</strain>
    </source>
</reference>
<keyword evidence="1" id="KW-0677">Repeat</keyword>